<evidence type="ECO:0000313" key="4">
    <source>
        <dbReference type="Proteomes" id="UP000248961"/>
    </source>
</evidence>
<sequence length="491" mass="53429">MVNRLGNDAGSSMGDGGAVPCNAHQHGLQPSNDPFILSDLDLTMPDTLVTPLLIYELPSHCDVRLLVSAFQNGLNEAVQHLPSLAATISFDRGKKPLQRMTGRNLTLAVRVFETGQHKSYQELADRSFFPGEFDRRLLLPESADQDTEEKPLCIPQLNVIPGGVIMAIGFNHVPLDMASMDLAISLICRCTKASVENAETTAPIPFDYDRRPFAASQRLVSLSRQALLTEVPDYTVLDAGAATTKGSSNSNNSTKVLESGGTVLQGVVYRIEGSTAQRLKISCTPLDGVAYVSTYDCLVGLLWRSVMRIRTARNPSLQDFSSRFLHPVDLRSRPGSGIPKNYFGNAVSVASAGPVPVRELIGPRGLSVAASQIRQSVESTSRASNAAVTALGATMGPTEKLQYRPPGLLQENFLVTSWGGANPTTWDFGIGPPRSVRTWMLPMPGCAIIFPDSGRRQRGSERVYELFVILPEAEQELLSRDEEMRAWFQVA</sequence>
<dbReference type="InterPro" id="IPR050317">
    <property type="entry name" value="Plant_Fungal_Acyltransferase"/>
</dbReference>
<dbReference type="GeneID" id="37199951"/>
<dbReference type="GO" id="GO:0016747">
    <property type="term" value="F:acyltransferase activity, transferring groups other than amino-acyl groups"/>
    <property type="evidence" value="ECO:0007669"/>
    <property type="project" value="TreeGrafter"/>
</dbReference>
<reference evidence="3 4" key="1">
    <citation type="submission" date="2018-02" db="EMBL/GenBank/DDBJ databases">
        <title>The genomes of Aspergillus section Nigri reveals drivers in fungal speciation.</title>
        <authorList>
            <consortium name="DOE Joint Genome Institute"/>
            <person name="Vesth T.C."/>
            <person name="Nybo J."/>
            <person name="Theobald S."/>
            <person name="Brandl J."/>
            <person name="Frisvad J.C."/>
            <person name="Nielsen K.F."/>
            <person name="Lyhne E.K."/>
            <person name="Kogle M.E."/>
            <person name="Kuo A."/>
            <person name="Riley R."/>
            <person name="Clum A."/>
            <person name="Nolan M."/>
            <person name="Lipzen A."/>
            <person name="Salamov A."/>
            <person name="Henrissat B."/>
            <person name="Wiebenga A."/>
            <person name="De vries R.P."/>
            <person name="Grigoriev I.V."/>
            <person name="Mortensen U.H."/>
            <person name="Andersen M.R."/>
            <person name="Baker S.E."/>
        </authorList>
    </citation>
    <scope>NUCLEOTIDE SEQUENCE [LARGE SCALE GENOMIC DNA]</scope>
    <source>
        <strain evidence="3 4">CBS 101889</strain>
    </source>
</reference>
<accession>A0A395HQL8</accession>
<dbReference type="PANTHER" id="PTHR31642">
    <property type="entry name" value="TRICHOTHECENE 3-O-ACETYLTRANSFERASE"/>
    <property type="match status" value="1"/>
</dbReference>
<dbReference type="RefSeq" id="XP_025548739.1">
    <property type="nucleotide sequence ID" value="XM_025695662.1"/>
</dbReference>
<evidence type="ECO:0008006" key="5">
    <source>
        <dbReference type="Google" id="ProtNLM"/>
    </source>
</evidence>
<dbReference type="AlphaFoldDB" id="A0A395HQL8"/>
<dbReference type="Gene3D" id="3.30.559.10">
    <property type="entry name" value="Chloramphenicol acetyltransferase-like domain"/>
    <property type="match status" value="2"/>
</dbReference>
<keyword evidence="1" id="KW-0808">Transferase</keyword>
<proteinExistence type="predicted"/>
<keyword evidence="4" id="KW-1185">Reference proteome</keyword>
<dbReference type="OrthoDB" id="1862401at2759"/>
<dbReference type="STRING" id="1450537.A0A395HQL8"/>
<evidence type="ECO:0000256" key="1">
    <source>
        <dbReference type="ARBA" id="ARBA00022679"/>
    </source>
</evidence>
<evidence type="ECO:0000256" key="2">
    <source>
        <dbReference type="SAM" id="MobiDB-lite"/>
    </source>
</evidence>
<name>A0A395HQL8_ASPHC</name>
<dbReference type="Proteomes" id="UP000248961">
    <property type="component" value="Unassembled WGS sequence"/>
</dbReference>
<dbReference type="VEuPathDB" id="FungiDB:BO97DRAFT_407536"/>
<evidence type="ECO:0000313" key="3">
    <source>
        <dbReference type="EMBL" id="RAL09585.1"/>
    </source>
</evidence>
<dbReference type="GO" id="GO:0044550">
    <property type="term" value="P:secondary metabolite biosynthetic process"/>
    <property type="evidence" value="ECO:0007669"/>
    <property type="project" value="TreeGrafter"/>
</dbReference>
<protein>
    <recommendedName>
        <fullName evidence="5">Transferase family protein</fullName>
    </recommendedName>
</protein>
<dbReference type="Pfam" id="PF02458">
    <property type="entry name" value="Transferase"/>
    <property type="match status" value="1"/>
</dbReference>
<gene>
    <name evidence="3" type="ORF">BO97DRAFT_407536</name>
</gene>
<organism evidence="3 4">
    <name type="scientific">Aspergillus homomorphus (strain CBS 101889)</name>
    <dbReference type="NCBI Taxonomy" id="1450537"/>
    <lineage>
        <taxon>Eukaryota</taxon>
        <taxon>Fungi</taxon>
        <taxon>Dikarya</taxon>
        <taxon>Ascomycota</taxon>
        <taxon>Pezizomycotina</taxon>
        <taxon>Eurotiomycetes</taxon>
        <taxon>Eurotiomycetidae</taxon>
        <taxon>Eurotiales</taxon>
        <taxon>Aspergillaceae</taxon>
        <taxon>Aspergillus</taxon>
        <taxon>Aspergillus subgen. Circumdati</taxon>
    </lineage>
</organism>
<feature type="region of interest" description="Disordered" evidence="2">
    <location>
        <begin position="1"/>
        <end position="23"/>
    </location>
</feature>
<dbReference type="InterPro" id="IPR023213">
    <property type="entry name" value="CAT-like_dom_sf"/>
</dbReference>
<dbReference type="PANTHER" id="PTHR31642:SF310">
    <property type="entry name" value="FATTY ALCOHOL:CAFFEOYL-COA ACYLTRANSFERASE"/>
    <property type="match status" value="1"/>
</dbReference>
<dbReference type="EMBL" id="KZ824302">
    <property type="protein sequence ID" value="RAL09585.1"/>
    <property type="molecule type" value="Genomic_DNA"/>
</dbReference>